<evidence type="ECO:0000256" key="1">
    <source>
        <dbReference type="SAM" id="MobiDB-lite"/>
    </source>
</evidence>
<proteinExistence type="predicted"/>
<reference evidence="2 3" key="1">
    <citation type="journal article" date="2012" name="BMC Genomics">
        <title>Tools to kill: Genome of one of the most destructive plant pathogenic fungi Macrophomina phaseolina.</title>
        <authorList>
            <person name="Islam M.S."/>
            <person name="Haque M.S."/>
            <person name="Islam M.M."/>
            <person name="Emdad E.M."/>
            <person name="Halim A."/>
            <person name="Hossen Q.M.M."/>
            <person name="Hossain M.Z."/>
            <person name="Ahmed B."/>
            <person name="Rahim S."/>
            <person name="Rahman M.S."/>
            <person name="Alam M.M."/>
            <person name="Hou S."/>
            <person name="Wan X."/>
            <person name="Saito J.A."/>
            <person name="Alam M."/>
        </authorList>
    </citation>
    <scope>NUCLEOTIDE SEQUENCE [LARGE SCALE GENOMIC DNA]</scope>
    <source>
        <strain evidence="2 3">MS6</strain>
    </source>
</reference>
<evidence type="ECO:0000313" key="3">
    <source>
        <dbReference type="Proteomes" id="UP000007129"/>
    </source>
</evidence>
<gene>
    <name evidence="2" type="ORF">MPH_04544</name>
</gene>
<protein>
    <submittedName>
        <fullName evidence="2">Uncharacterized protein</fullName>
    </submittedName>
</protein>
<feature type="region of interest" description="Disordered" evidence="1">
    <location>
        <begin position="97"/>
        <end position="116"/>
    </location>
</feature>
<dbReference type="VEuPathDB" id="FungiDB:MPH_04544"/>
<dbReference type="InParanoid" id="K2SN04"/>
<dbReference type="AlphaFoldDB" id="K2SN04"/>
<comment type="caution">
    <text evidence="2">The sequence shown here is derived from an EMBL/GenBank/DDBJ whole genome shotgun (WGS) entry which is preliminary data.</text>
</comment>
<name>K2SN04_MACPH</name>
<accession>K2SN04</accession>
<dbReference type="HOGENOM" id="CLU_2097321_0_0_1"/>
<organism evidence="2 3">
    <name type="scientific">Macrophomina phaseolina (strain MS6)</name>
    <name type="common">Charcoal rot fungus</name>
    <dbReference type="NCBI Taxonomy" id="1126212"/>
    <lineage>
        <taxon>Eukaryota</taxon>
        <taxon>Fungi</taxon>
        <taxon>Dikarya</taxon>
        <taxon>Ascomycota</taxon>
        <taxon>Pezizomycotina</taxon>
        <taxon>Dothideomycetes</taxon>
        <taxon>Dothideomycetes incertae sedis</taxon>
        <taxon>Botryosphaeriales</taxon>
        <taxon>Botryosphaeriaceae</taxon>
        <taxon>Macrophomina</taxon>
    </lineage>
</organism>
<sequence>MVANVLCLLGDSPNIGEGASVVRARDNGCLGGSQRGYGSGSGSSALDDRKGSACMAFCGRECRLRGRREAERVGFDVQHWIVETGQGGERAGMFLSASGFEGEKERESTEAGGSQE</sequence>
<dbReference type="EMBL" id="AHHD01000215">
    <property type="protein sequence ID" value="EKG18155.1"/>
    <property type="molecule type" value="Genomic_DNA"/>
</dbReference>
<dbReference type="Proteomes" id="UP000007129">
    <property type="component" value="Unassembled WGS sequence"/>
</dbReference>
<evidence type="ECO:0000313" key="2">
    <source>
        <dbReference type="EMBL" id="EKG18155.1"/>
    </source>
</evidence>